<organism evidence="2 3">
    <name type="scientific">Paracoccidioides lutzii (strain ATCC MYA-826 / Pb01)</name>
    <name type="common">Paracoccidioides brasiliensis</name>
    <dbReference type="NCBI Taxonomy" id="502779"/>
    <lineage>
        <taxon>Eukaryota</taxon>
        <taxon>Fungi</taxon>
        <taxon>Dikarya</taxon>
        <taxon>Ascomycota</taxon>
        <taxon>Pezizomycotina</taxon>
        <taxon>Eurotiomycetes</taxon>
        <taxon>Eurotiomycetidae</taxon>
        <taxon>Onygenales</taxon>
        <taxon>Ajellomycetaceae</taxon>
        <taxon>Paracoccidioides</taxon>
    </lineage>
</organism>
<keyword evidence="3" id="KW-1185">Reference proteome</keyword>
<sequence>MAIFKSSYYDKDYRAGAALLRARRPYLFKNAATGIALFAFCIGVCKLNPLPPSSNRTILTFSNYYGTIDAFTINAVGQDDFSDVIVPEKKMVDTEPAPAVK</sequence>
<dbReference type="HOGENOM" id="CLU_153999_2_1_1"/>
<accession>C1H286</accession>
<evidence type="ECO:0000313" key="3">
    <source>
        <dbReference type="Proteomes" id="UP000002059"/>
    </source>
</evidence>
<dbReference type="Pfam" id="PF09813">
    <property type="entry name" value="Coa3_cc"/>
    <property type="match status" value="1"/>
</dbReference>
<name>C1H286_PARBA</name>
<proteinExistence type="predicted"/>
<dbReference type="OMA" id="WATYREH"/>
<protein>
    <recommendedName>
        <fullName evidence="1">Cytochrome c oxidase assembly factor 3 mitochondrial coiled-coil domain-containing protein</fullName>
    </recommendedName>
</protein>
<dbReference type="GeneID" id="9096594"/>
<feature type="domain" description="Cytochrome c oxidase assembly factor 3 mitochondrial coiled-coil" evidence="1">
    <location>
        <begin position="19"/>
        <end position="85"/>
    </location>
</feature>
<evidence type="ECO:0000313" key="2">
    <source>
        <dbReference type="EMBL" id="EEH33666.2"/>
    </source>
</evidence>
<dbReference type="OrthoDB" id="10018333at2759"/>
<dbReference type="RefSeq" id="XP_015699573.1">
    <property type="nucleotide sequence ID" value="XM_015845347.1"/>
</dbReference>
<dbReference type="InterPro" id="IPR018628">
    <property type="entry name" value="Coa3_CC"/>
</dbReference>
<dbReference type="VEuPathDB" id="FungiDB:PAAG_04715"/>
<gene>
    <name evidence="2" type="ORF">PAAG_04715</name>
</gene>
<dbReference type="EMBL" id="KN294003">
    <property type="protein sequence ID" value="EEH33666.2"/>
    <property type="molecule type" value="Genomic_DNA"/>
</dbReference>
<dbReference type="KEGG" id="pbl:PAAG_04715"/>
<dbReference type="Proteomes" id="UP000002059">
    <property type="component" value="Partially assembled WGS sequence"/>
</dbReference>
<evidence type="ECO:0000259" key="1">
    <source>
        <dbReference type="Pfam" id="PF09813"/>
    </source>
</evidence>
<dbReference type="AlphaFoldDB" id="C1H286"/>
<reference evidence="2 3" key="1">
    <citation type="journal article" date="2011" name="PLoS Genet.">
        <title>Comparative genomic analysis of human fungal pathogens causing paracoccidioidomycosis.</title>
        <authorList>
            <person name="Desjardins C.A."/>
            <person name="Champion M.D."/>
            <person name="Holder J.W."/>
            <person name="Muszewska A."/>
            <person name="Goldberg J."/>
            <person name="Bailao A.M."/>
            <person name="Brigido M.M."/>
            <person name="Ferreira M.E."/>
            <person name="Garcia A.M."/>
            <person name="Grynberg M."/>
            <person name="Gujja S."/>
            <person name="Heiman D.I."/>
            <person name="Henn M.R."/>
            <person name="Kodira C.D."/>
            <person name="Leon-Narvaez H."/>
            <person name="Longo L.V."/>
            <person name="Ma L.J."/>
            <person name="Malavazi I."/>
            <person name="Matsuo A.L."/>
            <person name="Morais F.V."/>
            <person name="Pereira M."/>
            <person name="Rodriguez-Brito S."/>
            <person name="Sakthikumar S."/>
            <person name="Salem-Izacc S.M."/>
            <person name="Sykes S.M."/>
            <person name="Teixeira M.M."/>
            <person name="Vallejo M.C."/>
            <person name="Walter M.E."/>
            <person name="Yandava C."/>
            <person name="Young S."/>
            <person name="Zeng Q."/>
            <person name="Zucker J."/>
            <person name="Felipe M.S."/>
            <person name="Goldman G.H."/>
            <person name="Haas B.J."/>
            <person name="McEwen J.G."/>
            <person name="Nino-Vega G."/>
            <person name="Puccia R."/>
            <person name="San-Blas G."/>
            <person name="Soares C.M."/>
            <person name="Birren B.W."/>
            <person name="Cuomo C.A."/>
        </authorList>
    </citation>
    <scope>NUCLEOTIDE SEQUENCE [LARGE SCALE GENOMIC DNA]</scope>
    <source>
        <strain evidence="3">ATCC MYA-826 / Pb01</strain>
    </source>
</reference>